<dbReference type="EMBL" id="JACHMC010000001">
    <property type="protein sequence ID" value="MBB4883147.1"/>
    <property type="molecule type" value="Genomic_DNA"/>
</dbReference>
<accession>A0A4Y8X4G1</accession>
<evidence type="ECO:0000259" key="2">
    <source>
        <dbReference type="Pfam" id="PF02576"/>
    </source>
</evidence>
<dbReference type="HAMAP" id="MF_01077">
    <property type="entry name" value="RimP"/>
    <property type="match status" value="1"/>
</dbReference>
<feature type="domain" description="Ribosome maturation factor RimP N-terminal" evidence="2">
    <location>
        <begin position="18"/>
        <end position="98"/>
    </location>
</feature>
<comment type="subcellular location">
    <subcellularLocation>
        <location evidence="1">Cytoplasm</location>
    </subcellularLocation>
</comment>
<dbReference type="Gene3D" id="3.30.300.70">
    <property type="entry name" value="RimP-like superfamily, N-terminal"/>
    <property type="match status" value="1"/>
</dbReference>
<organism evidence="3 4">
    <name type="scientific">Micrococcus flavus</name>
    <dbReference type="NCBI Taxonomy" id="384602"/>
    <lineage>
        <taxon>Bacteria</taxon>
        <taxon>Bacillati</taxon>
        <taxon>Actinomycetota</taxon>
        <taxon>Actinomycetes</taxon>
        <taxon>Micrococcales</taxon>
        <taxon>Micrococcaceae</taxon>
        <taxon>Micrococcus</taxon>
    </lineage>
</organism>
<dbReference type="InterPro" id="IPR035956">
    <property type="entry name" value="RimP_N_sf"/>
</dbReference>
<dbReference type="PANTHER" id="PTHR33867:SF1">
    <property type="entry name" value="RIBOSOME MATURATION FACTOR RIMP"/>
    <property type="match status" value="1"/>
</dbReference>
<name>A0A4Y8X4G1_9MICC</name>
<dbReference type="SUPFAM" id="SSF75420">
    <property type="entry name" value="YhbC-like, N-terminal domain"/>
    <property type="match status" value="1"/>
</dbReference>
<evidence type="ECO:0000313" key="3">
    <source>
        <dbReference type="EMBL" id="MBB4883147.1"/>
    </source>
</evidence>
<keyword evidence="4" id="KW-1185">Reference proteome</keyword>
<dbReference type="GO" id="GO:0006412">
    <property type="term" value="P:translation"/>
    <property type="evidence" value="ECO:0007669"/>
    <property type="project" value="TreeGrafter"/>
</dbReference>
<comment type="function">
    <text evidence="1">Required for maturation of 30S ribosomal subunits.</text>
</comment>
<keyword evidence="1" id="KW-0690">Ribosome biogenesis</keyword>
<protein>
    <recommendedName>
        <fullName evidence="1">Ribosome maturation factor RimP</fullName>
    </recommendedName>
</protein>
<dbReference type="PANTHER" id="PTHR33867">
    <property type="entry name" value="RIBOSOME MATURATION FACTOR RIMP"/>
    <property type="match status" value="1"/>
</dbReference>
<dbReference type="RefSeq" id="WP_135028415.1">
    <property type="nucleotide sequence ID" value="NZ_BMLA01000001.1"/>
</dbReference>
<dbReference type="GO" id="GO:0000028">
    <property type="term" value="P:ribosomal small subunit assembly"/>
    <property type="evidence" value="ECO:0007669"/>
    <property type="project" value="TreeGrafter"/>
</dbReference>
<evidence type="ECO:0000313" key="4">
    <source>
        <dbReference type="Proteomes" id="UP000560081"/>
    </source>
</evidence>
<dbReference type="OrthoDB" id="9805006at2"/>
<dbReference type="GO" id="GO:0005829">
    <property type="term" value="C:cytosol"/>
    <property type="evidence" value="ECO:0007669"/>
    <property type="project" value="TreeGrafter"/>
</dbReference>
<evidence type="ECO:0000256" key="1">
    <source>
        <dbReference type="HAMAP-Rule" id="MF_01077"/>
    </source>
</evidence>
<dbReference type="Pfam" id="PF02576">
    <property type="entry name" value="RimP_N"/>
    <property type="match status" value="1"/>
</dbReference>
<dbReference type="Proteomes" id="UP000560081">
    <property type="component" value="Unassembled WGS sequence"/>
</dbReference>
<keyword evidence="1" id="KW-0963">Cytoplasm</keyword>
<reference evidence="3 4" key="1">
    <citation type="submission" date="2020-08" db="EMBL/GenBank/DDBJ databases">
        <title>Sequencing the genomes of 1000 actinobacteria strains.</title>
        <authorList>
            <person name="Klenk H.-P."/>
        </authorList>
    </citation>
    <scope>NUCLEOTIDE SEQUENCE [LARGE SCALE GENOMIC DNA]</scope>
    <source>
        <strain evidence="3 4">DSM 19079</strain>
    </source>
</reference>
<dbReference type="InterPro" id="IPR003728">
    <property type="entry name" value="Ribosome_maturation_RimP"/>
</dbReference>
<dbReference type="AlphaFoldDB" id="A0A4Y8X4G1"/>
<sequence>MDRTPETAPAAPAELEALIADALAHRGVVVESVRVAGAAATPTVEVLLDRAEGTEGLSLDEVAELSGLVSAALDAQGAHVPGVGTGEYVLEVGTVGVDRPLTEPRHWARAVGRLVEVSVDRALPVTARVLAVEPVGVELQTVRAGAKKGMRPKVLPAEHVPFDRLGPGRVQVEWSTAQDADGSGASDTAEHTEA</sequence>
<comment type="similarity">
    <text evidence="1">Belongs to the RimP family.</text>
</comment>
<gene>
    <name evidence="1" type="primary">rimP</name>
    <name evidence="3" type="ORF">BJ976_001498</name>
</gene>
<comment type="caution">
    <text evidence="3">The sequence shown here is derived from an EMBL/GenBank/DDBJ whole genome shotgun (WGS) entry which is preliminary data.</text>
</comment>
<dbReference type="InterPro" id="IPR028989">
    <property type="entry name" value="RimP_N"/>
</dbReference>
<proteinExistence type="inferred from homology"/>